<gene>
    <name evidence="3" type="ORF">g.9851</name>
</gene>
<dbReference type="GO" id="GO:0036064">
    <property type="term" value="C:ciliary basal body"/>
    <property type="evidence" value="ECO:0007669"/>
    <property type="project" value="TreeGrafter"/>
</dbReference>
<evidence type="ECO:0000256" key="1">
    <source>
        <dbReference type="SAM" id="Coils"/>
    </source>
</evidence>
<dbReference type="InterPro" id="IPR001611">
    <property type="entry name" value="Leu-rich_rpt"/>
</dbReference>
<dbReference type="AlphaFoldDB" id="A0A1B6JK11"/>
<dbReference type="GO" id="GO:0044782">
    <property type="term" value="P:cilium organization"/>
    <property type="evidence" value="ECO:0007669"/>
    <property type="project" value="TreeGrafter"/>
</dbReference>
<dbReference type="Pfam" id="PF13516">
    <property type="entry name" value="LRR_6"/>
    <property type="match status" value="2"/>
</dbReference>
<dbReference type="Gene3D" id="3.80.10.10">
    <property type="entry name" value="Ribonuclease Inhibitor"/>
    <property type="match status" value="2"/>
</dbReference>
<dbReference type="SMART" id="SM00368">
    <property type="entry name" value="LRR_RI"/>
    <property type="match status" value="4"/>
</dbReference>
<keyword evidence="1" id="KW-0175">Coiled coil</keyword>
<dbReference type="EMBL" id="GECU01008209">
    <property type="protein sequence ID" value="JAS99497.1"/>
    <property type="molecule type" value="Transcribed_RNA"/>
</dbReference>
<evidence type="ECO:0000256" key="2">
    <source>
        <dbReference type="SAM" id="MobiDB-lite"/>
    </source>
</evidence>
<dbReference type="PRINTS" id="PR02062">
    <property type="entry name" value="CENTROSOME78"/>
</dbReference>
<feature type="compositionally biased region" description="Low complexity" evidence="2">
    <location>
        <begin position="400"/>
        <end position="409"/>
    </location>
</feature>
<accession>A0A1B6JK11</accession>
<proteinExistence type="predicted"/>
<organism evidence="3">
    <name type="scientific">Homalodisca liturata</name>
    <dbReference type="NCBI Taxonomy" id="320908"/>
    <lineage>
        <taxon>Eukaryota</taxon>
        <taxon>Metazoa</taxon>
        <taxon>Ecdysozoa</taxon>
        <taxon>Arthropoda</taxon>
        <taxon>Hexapoda</taxon>
        <taxon>Insecta</taxon>
        <taxon>Pterygota</taxon>
        <taxon>Neoptera</taxon>
        <taxon>Paraneoptera</taxon>
        <taxon>Hemiptera</taxon>
        <taxon>Auchenorrhyncha</taxon>
        <taxon>Membracoidea</taxon>
        <taxon>Cicadellidae</taxon>
        <taxon>Cicadellinae</taxon>
        <taxon>Proconiini</taxon>
        <taxon>Homalodisca</taxon>
    </lineage>
</organism>
<dbReference type="PANTHER" id="PTHR24110:SF3">
    <property type="entry name" value="CENTROSOMAL PROTEIN OF 78 KDA"/>
    <property type="match status" value="1"/>
</dbReference>
<feature type="compositionally biased region" description="Polar residues" evidence="2">
    <location>
        <begin position="376"/>
        <end position="393"/>
    </location>
</feature>
<dbReference type="InterPro" id="IPR032675">
    <property type="entry name" value="LRR_dom_sf"/>
</dbReference>
<feature type="region of interest" description="Disordered" evidence="2">
    <location>
        <begin position="339"/>
        <end position="362"/>
    </location>
</feature>
<feature type="coiled-coil region" evidence="1">
    <location>
        <begin position="433"/>
        <end position="467"/>
    </location>
</feature>
<name>A0A1B6JK11_9HEMI</name>
<evidence type="ECO:0008006" key="4">
    <source>
        <dbReference type="Google" id="ProtNLM"/>
    </source>
</evidence>
<dbReference type="GO" id="GO:0005813">
    <property type="term" value="C:centrosome"/>
    <property type="evidence" value="ECO:0007669"/>
    <property type="project" value="TreeGrafter"/>
</dbReference>
<feature type="region of interest" description="Disordered" evidence="2">
    <location>
        <begin position="529"/>
        <end position="559"/>
    </location>
</feature>
<evidence type="ECO:0000313" key="3">
    <source>
        <dbReference type="EMBL" id="JAS99497.1"/>
    </source>
</evidence>
<dbReference type="InterPro" id="IPR026212">
    <property type="entry name" value="Cep78"/>
</dbReference>
<dbReference type="SUPFAM" id="SSF52047">
    <property type="entry name" value="RNI-like"/>
    <property type="match status" value="1"/>
</dbReference>
<sequence length="574" mass="64224">MVDMIPSVQERKKNVHNFMNSYPYLCRLQNLVPNPSIKIDCSNFVLDFFGDRLKLDDWKPVLEAISNDRSLHFISIRSKHTKVKVIQDIGTDSQGRQGVPGISKSPPLFTSSVLVKIVEALSKCLTSSTALTGLLLEKVPLKGSLTHLNQGLEVCQNLQQLALPYTNIGDDDCATLCHVLRHRLSLVWLNLTGCALTEKGVTVLCNLLKFQKLNRYGESWKQSLRYRLVNPNVMPGLRRLTLNNNPIGDAGVKIFVETIIDDLWLKALDLQHCDITTEGGEALLNLVKENEYLSVVDVRGNNQVPTSLVGAIVQQLSENNGDATPEFQWLKEDEWKSSQGSSCTLSTRSSRRPLSSTLSSKGLATLPNKTKFCLPTTRSSSVTKRSQTTNNSPRLPWNYNSSCTSSNTSLRRGKSDQIIPTNKNLSPDVLTEVRYIKDQVQDLSKKLDEERERRMKLEKKLDEFKINLPENCSSQERMVLQSIFSKLCNAYFAGKTEINSNRSHQIQVGDIYNSLESVIKTMNGESLPTIEANTNESNTGTSVSDSSEGQNNVREPPSRAQMLFESLISSVKNR</sequence>
<feature type="region of interest" description="Disordered" evidence="2">
    <location>
        <begin position="374"/>
        <end position="414"/>
    </location>
</feature>
<protein>
    <recommendedName>
        <fullName evidence="4">Centrosomal protein of 78 kDa</fullName>
    </recommendedName>
</protein>
<feature type="compositionally biased region" description="Polar residues" evidence="2">
    <location>
        <begin position="529"/>
        <end position="553"/>
    </location>
</feature>
<reference evidence="3" key="1">
    <citation type="submission" date="2015-11" db="EMBL/GenBank/DDBJ databases">
        <title>De novo transcriptome assembly of four potential Pierce s Disease insect vectors from Arizona vineyards.</title>
        <authorList>
            <person name="Tassone E.E."/>
        </authorList>
    </citation>
    <scope>NUCLEOTIDE SEQUENCE</scope>
</reference>
<feature type="compositionally biased region" description="Low complexity" evidence="2">
    <location>
        <begin position="339"/>
        <end position="360"/>
    </location>
</feature>
<dbReference type="PANTHER" id="PTHR24110">
    <property type="entry name" value="CENTROSOMAL PROTEIN OF 78 KDA"/>
    <property type="match status" value="1"/>
</dbReference>